<evidence type="ECO:0000313" key="2">
    <source>
        <dbReference type="EMBL" id="KIU22322.1"/>
    </source>
</evidence>
<dbReference type="eggNOG" id="ENOG5030AUE">
    <property type="taxonomic scope" value="Bacteria"/>
</dbReference>
<feature type="transmembrane region" description="Helical" evidence="1">
    <location>
        <begin position="51"/>
        <end position="70"/>
    </location>
</feature>
<reference evidence="2 3" key="1">
    <citation type="journal article" date="2015" name="Microbiology (Mosc.)">
        <title>Genomics of the Weissella cibaria species with an examination of its metabolic traits.</title>
        <authorList>
            <person name="Lynch K.M."/>
            <person name="Lucid A."/>
            <person name="Arendt E.K."/>
            <person name="Sleator R.D."/>
            <person name="Lucey B."/>
            <person name="Coffey A."/>
        </authorList>
    </citation>
    <scope>NUCLEOTIDE SEQUENCE [LARGE SCALE GENOMIC DNA]</scope>
    <source>
        <strain evidence="2 3">MG1</strain>
    </source>
</reference>
<name>A0A0D1K8F7_9LACO</name>
<feature type="transmembrane region" description="Helical" evidence="1">
    <location>
        <begin position="28"/>
        <end position="45"/>
    </location>
</feature>
<dbReference type="PATRIC" id="fig|137591.25.peg.286"/>
<keyword evidence="1" id="KW-0812">Transmembrane</keyword>
<dbReference type="EMBL" id="JWHU01000002">
    <property type="protein sequence ID" value="KIU22322.1"/>
    <property type="molecule type" value="Genomic_DNA"/>
</dbReference>
<keyword evidence="1" id="KW-0472">Membrane</keyword>
<comment type="caution">
    <text evidence="2">The sequence shown here is derived from an EMBL/GenBank/DDBJ whole genome shotgun (WGS) entry which is preliminary data.</text>
</comment>
<dbReference type="Proteomes" id="UP000032287">
    <property type="component" value="Unassembled WGS sequence"/>
</dbReference>
<dbReference type="AlphaFoldDB" id="A0A0D1K8F7"/>
<dbReference type="RefSeq" id="WP_043709323.1">
    <property type="nucleotide sequence ID" value="NZ_JALOCT010000016.1"/>
</dbReference>
<evidence type="ECO:0000256" key="1">
    <source>
        <dbReference type="SAM" id="Phobius"/>
    </source>
</evidence>
<proteinExistence type="predicted"/>
<keyword evidence="1" id="KW-1133">Transmembrane helix</keyword>
<accession>A0A0D1K8F7</accession>
<keyword evidence="3" id="KW-1185">Reference proteome</keyword>
<gene>
    <name evidence="2" type="ORF">QX99_00290</name>
</gene>
<evidence type="ECO:0008006" key="4">
    <source>
        <dbReference type="Google" id="ProtNLM"/>
    </source>
</evidence>
<organism evidence="2 3">
    <name type="scientific">Weissella cibaria</name>
    <dbReference type="NCBI Taxonomy" id="137591"/>
    <lineage>
        <taxon>Bacteria</taxon>
        <taxon>Bacillati</taxon>
        <taxon>Bacillota</taxon>
        <taxon>Bacilli</taxon>
        <taxon>Lactobacillales</taxon>
        <taxon>Lactobacillaceae</taxon>
        <taxon>Weissella</taxon>
    </lineage>
</organism>
<evidence type="ECO:0000313" key="3">
    <source>
        <dbReference type="Proteomes" id="UP000032287"/>
    </source>
</evidence>
<protein>
    <recommendedName>
        <fullName evidence="4">Integral membrane protein</fullName>
    </recommendedName>
</protein>
<sequence>MSDFKGLMMGMLIAAVIYLADRYLPKWFGAVPSVLFAVLVGYLVIFYNTSFFSALTLLLVGESILNGIWLSSLDARKKKVQQELERMKAQDLSE</sequence>